<evidence type="ECO:0000256" key="1">
    <source>
        <dbReference type="SAM" id="Phobius"/>
    </source>
</evidence>
<keyword evidence="1" id="KW-0472">Membrane</keyword>
<accession>A0A813I276</accession>
<dbReference type="Proteomes" id="UP000626109">
    <property type="component" value="Unassembled WGS sequence"/>
</dbReference>
<comment type="caution">
    <text evidence="2">The sequence shown here is derived from an EMBL/GenBank/DDBJ whole genome shotgun (WGS) entry which is preliminary data.</text>
</comment>
<organism evidence="2 3">
    <name type="scientific">Polarella glacialis</name>
    <name type="common">Dinoflagellate</name>
    <dbReference type="NCBI Taxonomy" id="89957"/>
    <lineage>
        <taxon>Eukaryota</taxon>
        <taxon>Sar</taxon>
        <taxon>Alveolata</taxon>
        <taxon>Dinophyceae</taxon>
        <taxon>Suessiales</taxon>
        <taxon>Suessiaceae</taxon>
        <taxon>Polarella</taxon>
    </lineage>
</organism>
<keyword evidence="1" id="KW-0812">Transmembrane</keyword>
<gene>
    <name evidence="2" type="ORF">PGLA2088_LOCUS3524</name>
</gene>
<evidence type="ECO:0000313" key="2">
    <source>
        <dbReference type="EMBL" id="CAE8644986.1"/>
    </source>
</evidence>
<dbReference type="EMBL" id="CAJNNW010003056">
    <property type="protein sequence ID" value="CAE8644986.1"/>
    <property type="molecule type" value="Genomic_DNA"/>
</dbReference>
<sequence>KVFLENRKAQLILCVWNSHVLFLSAPIGVGLSLVDAYYNFDPEKAKECPRVLESIAAIAFFALLWSFLVIVLTWKPRTLSGFSTRSLEIIVTVESLFVMALFVATSKVQAAKMQGVDPELCYRRKEGT</sequence>
<keyword evidence="1" id="KW-1133">Transmembrane helix</keyword>
<evidence type="ECO:0000313" key="3">
    <source>
        <dbReference type="Proteomes" id="UP000626109"/>
    </source>
</evidence>
<protein>
    <submittedName>
        <fullName evidence="2">Uncharacterized protein</fullName>
    </submittedName>
</protein>
<proteinExistence type="predicted"/>
<reference evidence="2" key="1">
    <citation type="submission" date="2021-02" db="EMBL/GenBank/DDBJ databases">
        <authorList>
            <person name="Dougan E. K."/>
            <person name="Rhodes N."/>
            <person name="Thang M."/>
            <person name="Chan C."/>
        </authorList>
    </citation>
    <scope>NUCLEOTIDE SEQUENCE</scope>
</reference>
<dbReference type="AlphaFoldDB" id="A0A813I276"/>
<feature type="non-terminal residue" evidence="2">
    <location>
        <position position="1"/>
    </location>
</feature>
<feature type="transmembrane region" description="Helical" evidence="1">
    <location>
        <begin position="12"/>
        <end position="34"/>
    </location>
</feature>
<feature type="non-terminal residue" evidence="2">
    <location>
        <position position="128"/>
    </location>
</feature>
<feature type="transmembrane region" description="Helical" evidence="1">
    <location>
        <begin position="54"/>
        <end position="74"/>
    </location>
</feature>
<name>A0A813I276_POLGL</name>
<feature type="transmembrane region" description="Helical" evidence="1">
    <location>
        <begin position="86"/>
        <end position="104"/>
    </location>
</feature>